<dbReference type="GeneID" id="127746643"/>
<keyword evidence="2" id="KW-1185">Reference proteome</keyword>
<feature type="compositionally biased region" description="Basic and acidic residues" evidence="1">
    <location>
        <begin position="60"/>
        <end position="85"/>
    </location>
</feature>
<dbReference type="PANTHER" id="PTHR33067">
    <property type="entry name" value="RNA-DIRECTED DNA POLYMERASE-RELATED"/>
    <property type="match status" value="1"/>
</dbReference>
<dbReference type="InterPro" id="IPR021109">
    <property type="entry name" value="Peptidase_aspartic_dom_sf"/>
</dbReference>
<dbReference type="AlphaFoldDB" id="A0A9C6TT68"/>
<name>A0A9C6TT68_ARADU</name>
<dbReference type="PANTHER" id="PTHR33067:SF31">
    <property type="entry name" value="RNA-DIRECTED DNA POLYMERASE"/>
    <property type="match status" value="1"/>
</dbReference>
<protein>
    <submittedName>
        <fullName evidence="3">Uncharacterized protein LOC127746643</fullName>
    </submittedName>
</protein>
<sequence length="234" mass="27082">MRTLKEEVRSNVQNQGAAIKKLEEQVGYLSKQIPTHNFFSDTMANPREECKAITLRSGKEVKEAPKETQKKEVDKGISDKEETEAHTLNPPQEKEILRPYIPKAPYPQRLRKSENDNQFSRFLEIFKKLQINTPFAKVLEQIPLYAKFLKELMTKKRSWRNDETIVLKEECCAIIQHKLPQKLKDPGSFQIPCVIGEITMEKAFCDLGSTINLMSLAMMKRMKIEEAKPTRMAL</sequence>
<dbReference type="KEGG" id="adu:127746643"/>
<dbReference type="RefSeq" id="XP_052116499.1">
    <property type="nucleotide sequence ID" value="XM_052260539.1"/>
</dbReference>
<feature type="region of interest" description="Disordered" evidence="1">
    <location>
        <begin position="60"/>
        <end position="94"/>
    </location>
</feature>
<reference evidence="3" key="2">
    <citation type="submission" date="2025-08" db="UniProtKB">
        <authorList>
            <consortium name="RefSeq"/>
        </authorList>
    </citation>
    <scope>IDENTIFICATION</scope>
    <source>
        <tissue evidence="3">Whole plant</tissue>
    </source>
</reference>
<dbReference type="Gene3D" id="2.40.70.10">
    <property type="entry name" value="Acid Proteases"/>
    <property type="match status" value="1"/>
</dbReference>
<evidence type="ECO:0000313" key="3">
    <source>
        <dbReference type="RefSeq" id="XP_052116499.1"/>
    </source>
</evidence>
<accession>A0A9C6TT68</accession>
<gene>
    <name evidence="3" type="primary">LOC127746643</name>
</gene>
<reference evidence="2" key="1">
    <citation type="journal article" date="2016" name="Nat. Genet.">
        <title>The genome sequences of Arachis duranensis and Arachis ipaensis, the diploid ancestors of cultivated peanut.</title>
        <authorList>
            <person name="Bertioli D.J."/>
            <person name="Cannon S.B."/>
            <person name="Froenicke L."/>
            <person name="Huang G."/>
            <person name="Farmer A.D."/>
            <person name="Cannon E.K."/>
            <person name="Liu X."/>
            <person name="Gao D."/>
            <person name="Clevenger J."/>
            <person name="Dash S."/>
            <person name="Ren L."/>
            <person name="Moretzsohn M.C."/>
            <person name="Shirasawa K."/>
            <person name="Huang W."/>
            <person name="Vidigal B."/>
            <person name="Abernathy B."/>
            <person name="Chu Y."/>
            <person name="Niederhuth C.E."/>
            <person name="Umale P."/>
            <person name="Araujo A.C."/>
            <person name="Kozik A."/>
            <person name="Kim K.D."/>
            <person name="Burow M.D."/>
            <person name="Varshney R.K."/>
            <person name="Wang X."/>
            <person name="Zhang X."/>
            <person name="Barkley N."/>
            <person name="Guimaraes P.M."/>
            <person name="Isobe S."/>
            <person name="Guo B."/>
            <person name="Liao B."/>
            <person name="Stalker H.T."/>
            <person name="Schmitz R.J."/>
            <person name="Scheffler B.E."/>
            <person name="Leal-Bertioli S.C."/>
            <person name="Xun X."/>
            <person name="Jackson S.A."/>
            <person name="Michelmore R."/>
            <person name="Ozias-Akins P."/>
        </authorList>
    </citation>
    <scope>NUCLEOTIDE SEQUENCE [LARGE SCALE GENOMIC DNA]</scope>
    <source>
        <strain evidence="2">cv. V14167</strain>
    </source>
</reference>
<organism evidence="2 3">
    <name type="scientific">Arachis duranensis</name>
    <name type="common">Wild peanut</name>
    <dbReference type="NCBI Taxonomy" id="130453"/>
    <lineage>
        <taxon>Eukaryota</taxon>
        <taxon>Viridiplantae</taxon>
        <taxon>Streptophyta</taxon>
        <taxon>Embryophyta</taxon>
        <taxon>Tracheophyta</taxon>
        <taxon>Spermatophyta</taxon>
        <taxon>Magnoliopsida</taxon>
        <taxon>eudicotyledons</taxon>
        <taxon>Gunneridae</taxon>
        <taxon>Pentapetalae</taxon>
        <taxon>rosids</taxon>
        <taxon>fabids</taxon>
        <taxon>Fabales</taxon>
        <taxon>Fabaceae</taxon>
        <taxon>Papilionoideae</taxon>
        <taxon>50 kb inversion clade</taxon>
        <taxon>dalbergioids sensu lato</taxon>
        <taxon>Dalbergieae</taxon>
        <taxon>Pterocarpus clade</taxon>
        <taxon>Arachis</taxon>
    </lineage>
</organism>
<dbReference type="Proteomes" id="UP000515211">
    <property type="component" value="Chromosome 4"/>
</dbReference>
<evidence type="ECO:0000256" key="1">
    <source>
        <dbReference type="SAM" id="MobiDB-lite"/>
    </source>
</evidence>
<proteinExistence type="predicted"/>
<evidence type="ECO:0000313" key="2">
    <source>
        <dbReference type="Proteomes" id="UP000515211"/>
    </source>
</evidence>